<dbReference type="Proteomes" id="UP000250086">
    <property type="component" value="Unassembled WGS sequence"/>
</dbReference>
<dbReference type="EMBL" id="UAPV01000001">
    <property type="protein sequence ID" value="SPT69396.1"/>
    <property type="molecule type" value="Genomic_DNA"/>
</dbReference>
<name>A0A2X0V8E5_9GAMM</name>
<dbReference type="InterPro" id="IPR014756">
    <property type="entry name" value="Ig_E-set"/>
</dbReference>
<dbReference type="InterPro" id="IPR013783">
    <property type="entry name" value="Ig-like_fold"/>
</dbReference>
<dbReference type="AlphaFoldDB" id="A0A2X0V8E5"/>
<organism evidence="1 2">
    <name type="scientific">Anaerobiospirillum thomasii</name>
    <dbReference type="NCBI Taxonomy" id="179995"/>
    <lineage>
        <taxon>Bacteria</taxon>
        <taxon>Pseudomonadati</taxon>
        <taxon>Pseudomonadota</taxon>
        <taxon>Gammaproteobacteria</taxon>
        <taxon>Aeromonadales</taxon>
        <taxon>Succinivibrionaceae</taxon>
        <taxon>Anaerobiospirillum</taxon>
    </lineage>
</organism>
<dbReference type="RefSeq" id="WP_113743572.1">
    <property type="nucleotide sequence ID" value="NZ_UAPV01000001.1"/>
</dbReference>
<dbReference type="SUPFAM" id="SSF81296">
    <property type="entry name" value="E set domains"/>
    <property type="match status" value="1"/>
</dbReference>
<keyword evidence="2" id="KW-1185">Reference proteome</keyword>
<accession>A0A2X0V8E5</accession>
<gene>
    <name evidence="1" type="ORF">NCTC13093_00768</name>
</gene>
<dbReference type="Gene3D" id="2.60.40.10">
    <property type="entry name" value="Immunoglobulins"/>
    <property type="match status" value="1"/>
</dbReference>
<protein>
    <recommendedName>
        <fullName evidence="3">1,4-alpha-glucan branching protein</fullName>
    </recommendedName>
</protein>
<evidence type="ECO:0000313" key="1">
    <source>
        <dbReference type="EMBL" id="SPT69396.1"/>
    </source>
</evidence>
<evidence type="ECO:0008006" key="3">
    <source>
        <dbReference type="Google" id="ProtNLM"/>
    </source>
</evidence>
<proteinExistence type="predicted"/>
<evidence type="ECO:0000313" key="2">
    <source>
        <dbReference type="Proteomes" id="UP000250086"/>
    </source>
</evidence>
<reference evidence="1 2" key="1">
    <citation type="submission" date="2018-06" db="EMBL/GenBank/DDBJ databases">
        <authorList>
            <consortium name="Pathogen Informatics"/>
            <person name="Doyle S."/>
        </authorList>
    </citation>
    <scope>NUCLEOTIDE SEQUENCE [LARGE SCALE GENOMIC DNA]</scope>
    <source>
        <strain evidence="1 2">NCTC13093</strain>
    </source>
</reference>
<sequence>MSISKRFTEKRLTVSFYIKKEAAQQATQIDLLCEHNGWQPVAMKPQKNGTFRGSITVDREGQKSYQYRFKLTMPDGSVKFDNDWDAELYQPNPFGGDNSVFTTENNKAK</sequence>